<gene>
    <name evidence="5" type="ORF">SAMN05660862_0495</name>
</gene>
<proteinExistence type="inferred from homology"/>
<dbReference type="InterPro" id="IPR014284">
    <property type="entry name" value="RNA_pol_sigma-70_dom"/>
</dbReference>
<dbReference type="InterPro" id="IPR013249">
    <property type="entry name" value="RNA_pol_sigma70_r4_t2"/>
</dbReference>
<dbReference type="GO" id="GO:0006352">
    <property type="term" value="P:DNA-templated transcription initiation"/>
    <property type="evidence" value="ECO:0007669"/>
    <property type="project" value="InterPro"/>
</dbReference>
<keyword evidence="2" id="KW-0805">Transcription regulation</keyword>
<dbReference type="NCBIfam" id="TIGR02937">
    <property type="entry name" value="sigma70-ECF"/>
    <property type="match status" value="1"/>
</dbReference>
<dbReference type="SUPFAM" id="SSF88946">
    <property type="entry name" value="Sigma2 domain of RNA polymerase sigma factors"/>
    <property type="match status" value="1"/>
</dbReference>
<keyword evidence="6" id="KW-1185">Reference proteome</keyword>
<dbReference type="EMBL" id="FXAU01000001">
    <property type="protein sequence ID" value="SMG09878.1"/>
    <property type="molecule type" value="Genomic_DNA"/>
</dbReference>
<dbReference type="STRING" id="561061.SAMN05660862_0495"/>
<dbReference type="Pfam" id="PF04542">
    <property type="entry name" value="Sigma70_r2"/>
    <property type="match status" value="1"/>
</dbReference>
<dbReference type="Gene3D" id="1.10.1740.10">
    <property type="match status" value="1"/>
</dbReference>
<evidence type="ECO:0000256" key="3">
    <source>
        <dbReference type="ARBA" id="ARBA00023082"/>
    </source>
</evidence>
<accession>A0A1X7I5X3</accession>
<evidence type="ECO:0000256" key="1">
    <source>
        <dbReference type="ARBA" id="ARBA00010641"/>
    </source>
</evidence>
<dbReference type="SUPFAM" id="SSF88659">
    <property type="entry name" value="Sigma3 and sigma4 domains of RNA polymerase sigma factors"/>
    <property type="match status" value="1"/>
</dbReference>
<evidence type="ECO:0000256" key="4">
    <source>
        <dbReference type="ARBA" id="ARBA00023163"/>
    </source>
</evidence>
<dbReference type="InterPro" id="IPR014327">
    <property type="entry name" value="RNA_pol_sigma70_bacteroid"/>
</dbReference>
<dbReference type="NCBIfam" id="TIGR02985">
    <property type="entry name" value="Sig70_bacteroi1"/>
    <property type="match status" value="1"/>
</dbReference>
<comment type="similarity">
    <text evidence="1">Belongs to the sigma-70 factor family. ECF subfamily.</text>
</comment>
<dbReference type="Proteomes" id="UP000192980">
    <property type="component" value="Unassembled WGS sequence"/>
</dbReference>
<dbReference type="Gene3D" id="1.10.10.10">
    <property type="entry name" value="Winged helix-like DNA-binding domain superfamily/Winged helix DNA-binding domain"/>
    <property type="match status" value="1"/>
</dbReference>
<dbReference type="PANTHER" id="PTHR43133:SF46">
    <property type="entry name" value="RNA POLYMERASE SIGMA-70 FACTOR ECF SUBFAMILY"/>
    <property type="match status" value="1"/>
</dbReference>
<dbReference type="AlphaFoldDB" id="A0A1X7I5X3"/>
<reference evidence="5 6" key="1">
    <citation type="submission" date="2017-04" db="EMBL/GenBank/DDBJ databases">
        <authorList>
            <person name="Afonso C.L."/>
            <person name="Miller P.J."/>
            <person name="Scott M.A."/>
            <person name="Spackman E."/>
            <person name="Goraichik I."/>
            <person name="Dimitrov K.M."/>
            <person name="Suarez D.L."/>
            <person name="Swayne D.E."/>
        </authorList>
    </citation>
    <scope>NUCLEOTIDE SEQUENCE [LARGE SCALE GENOMIC DNA]</scope>
    <source>
        <strain evidence="5 6">DSM 22418</strain>
    </source>
</reference>
<keyword evidence="3" id="KW-0731">Sigma factor</keyword>
<dbReference type="CDD" id="cd06171">
    <property type="entry name" value="Sigma70_r4"/>
    <property type="match status" value="1"/>
</dbReference>
<evidence type="ECO:0000256" key="2">
    <source>
        <dbReference type="ARBA" id="ARBA00023015"/>
    </source>
</evidence>
<keyword evidence="4" id="KW-0804">Transcription</keyword>
<dbReference type="PANTHER" id="PTHR43133">
    <property type="entry name" value="RNA POLYMERASE ECF-TYPE SIGMA FACTO"/>
    <property type="match status" value="1"/>
</dbReference>
<dbReference type="InterPro" id="IPR013325">
    <property type="entry name" value="RNA_pol_sigma_r2"/>
</dbReference>
<evidence type="ECO:0000313" key="6">
    <source>
        <dbReference type="Proteomes" id="UP000192980"/>
    </source>
</evidence>
<sequence length="176" mass="20992">MKIIDKKEIFTSLYESHWLKLYLHAYRMVEDEDEAKDIVQEVFTNLWDILDTIDINSSYSSYLYRSIRNVVINRLSRGKLAAKFEAYIQAAQLTDYAYTPDDLLREKDLAEIINYEIENLPPKMAVIFKKSRFEDLSYREIAAELNISENTVRKQIHNALVILRKKIKFILIFFYY</sequence>
<evidence type="ECO:0000313" key="5">
    <source>
        <dbReference type="EMBL" id="SMG09878.1"/>
    </source>
</evidence>
<dbReference type="InterPro" id="IPR013324">
    <property type="entry name" value="RNA_pol_sigma_r3/r4-like"/>
</dbReference>
<organism evidence="5 6">
    <name type="scientific">Sphingobacterium psychroaquaticum</name>
    <dbReference type="NCBI Taxonomy" id="561061"/>
    <lineage>
        <taxon>Bacteria</taxon>
        <taxon>Pseudomonadati</taxon>
        <taxon>Bacteroidota</taxon>
        <taxon>Sphingobacteriia</taxon>
        <taxon>Sphingobacteriales</taxon>
        <taxon>Sphingobacteriaceae</taxon>
        <taxon>Sphingobacterium</taxon>
    </lineage>
</organism>
<dbReference type="Pfam" id="PF08281">
    <property type="entry name" value="Sigma70_r4_2"/>
    <property type="match status" value="1"/>
</dbReference>
<protein>
    <submittedName>
        <fullName evidence="5">RNA polymerase sigma-70 factor, ECF subfamily</fullName>
    </submittedName>
</protein>
<dbReference type="InterPro" id="IPR036388">
    <property type="entry name" value="WH-like_DNA-bd_sf"/>
</dbReference>
<dbReference type="InterPro" id="IPR039425">
    <property type="entry name" value="RNA_pol_sigma-70-like"/>
</dbReference>
<dbReference type="OrthoDB" id="1093111at2"/>
<dbReference type="InterPro" id="IPR007627">
    <property type="entry name" value="RNA_pol_sigma70_r2"/>
</dbReference>
<dbReference type="RefSeq" id="WP_085471369.1">
    <property type="nucleotide sequence ID" value="NZ_CP038029.1"/>
</dbReference>
<name>A0A1X7I5X3_9SPHI</name>
<dbReference type="GO" id="GO:0003677">
    <property type="term" value="F:DNA binding"/>
    <property type="evidence" value="ECO:0007669"/>
    <property type="project" value="InterPro"/>
</dbReference>
<dbReference type="GO" id="GO:0016987">
    <property type="term" value="F:sigma factor activity"/>
    <property type="evidence" value="ECO:0007669"/>
    <property type="project" value="UniProtKB-KW"/>
</dbReference>